<sequence>MENQRLSTHHLPGHDDVYYIPNFITEEEEKYLIRKINDSPQPMWKKLVNRRLQIWGGELTTKGILVAHPFPPFIDQYPDIIGRIKATGAFDQSPHKAPNHVIMNEYLPGQGIMPHEDGPRYHPVVATLSLGSHAIFHYYQYQSEDNEIQPAVPGNGKTINMNPVLSVLLEPRSLIISSGAMYLSHLHGQVIVSFLYSSSLTYLFQHPGHCVMISNLDQLQDAQIKRAIREGQPLKRGVRYSLTCRDVGRVSSLNTRR</sequence>
<evidence type="ECO:0000256" key="2">
    <source>
        <dbReference type="ARBA" id="ARBA00007879"/>
    </source>
</evidence>
<dbReference type="InterPro" id="IPR027450">
    <property type="entry name" value="AlkB-like"/>
</dbReference>
<keyword evidence="5" id="KW-0560">Oxidoreductase</keyword>
<protein>
    <recommendedName>
        <fullName evidence="8">Fe2OG dioxygenase domain-containing protein</fullName>
    </recommendedName>
</protein>
<dbReference type="SUPFAM" id="SSF51197">
    <property type="entry name" value="Clavaminate synthase-like"/>
    <property type="match status" value="1"/>
</dbReference>
<dbReference type="GO" id="GO:0046872">
    <property type="term" value="F:metal ion binding"/>
    <property type="evidence" value="ECO:0007669"/>
    <property type="project" value="UniProtKB-KW"/>
</dbReference>
<dbReference type="AlphaFoldDB" id="A0A0C3CDZ1"/>
<organism evidence="9 10">
    <name type="scientific">Hebeloma cylindrosporum</name>
    <dbReference type="NCBI Taxonomy" id="76867"/>
    <lineage>
        <taxon>Eukaryota</taxon>
        <taxon>Fungi</taxon>
        <taxon>Dikarya</taxon>
        <taxon>Basidiomycota</taxon>
        <taxon>Agaricomycotina</taxon>
        <taxon>Agaricomycetes</taxon>
        <taxon>Agaricomycetidae</taxon>
        <taxon>Agaricales</taxon>
        <taxon>Agaricineae</taxon>
        <taxon>Hymenogastraceae</taxon>
        <taxon>Hebeloma</taxon>
    </lineage>
</organism>
<reference evidence="10" key="2">
    <citation type="submission" date="2015-01" db="EMBL/GenBank/DDBJ databases">
        <title>Evolutionary Origins and Diversification of the Mycorrhizal Mutualists.</title>
        <authorList>
            <consortium name="DOE Joint Genome Institute"/>
            <consortium name="Mycorrhizal Genomics Consortium"/>
            <person name="Kohler A."/>
            <person name="Kuo A."/>
            <person name="Nagy L.G."/>
            <person name="Floudas D."/>
            <person name="Copeland A."/>
            <person name="Barry K.W."/>
            <person name="Cichocki N."/>
            <person name="Veneault-Fourrey C."/>
            <person name="LaButti K."/>
            <person name="Lindquist E.A."/>
            <person name="Lipzen A."/>
            <person name="Lundell T."/>
            <person name="Morin E."/>
            <person name="Murat C."/>
            <person name="Riley R."/>
            <person name="Ohm R."/>
            <person name="Sun H."/>
            <person name="Tunlid A."/>
            <person name="Henrissat B."/>
            <person name="Grigoriev I.V."/>
            <person name="Hibbett D.S."/>
            <person name="Martin F."/>
        </authorList>
    </citation>
    <scope>NUCLEOTIDE SEQUENCE [LARGE SCALE GENOMIC DNA]</scope>
    <source>
        <strain evidence="10">h7</strain>
    </source>
</reference>
<reference evidence="9 10" key="1">
    <citation type="submission" date="2014-04" db="EMBL/GenBank/DDBJ databases">
        <authorList>
            <consortium name="DOE Joint Genome Institute"/>
            <person name="Kuo A."/>
            <person name="Gay G."/>
            <person name="Dore J."/>
            <person name="Kohler A."/>
            <person name="Nagy L.G."/>
            <person name="Floudas D."/>
            <person name="Copeland A."/>
            <person name="Barry K.W."/>
            <person name="Cichocki N."/>
            <person name="Veneault-Fourrey C."/>
            <person name="LaButti K."/>
            <person name="Lindquist E.A."/>
            <person name="Lipzen A."/>
            <person name="Lundell T."/>
            <person name="Morin E."/>
            <person name="Murat C."/>
            <person name="Sun H."/>
            <person name="Tunlid A."/>
            <person name="Henrissat B."/>
            <person name="Grigoriev I.V."/>
            <person name="Hibbett D.S."/>
            <person name="Martin F."/>
            <person name="Nordberg H.P."/>
            <person name="Cantor M.N."/>
            <person name="Hua S.X."/>
        </authorList>
    </citation>
    <scope>NUCLEOTIDE SEQUENCE [LARGE SCALE GENOMIC DNA]</scope>
    <source>
        <strain evidence="10">h7</strain>
    </source>
</reference>
<dbReference type="GO" id="GO:0051213">
    <property type="term" value="F:dioxygenase activity"/>
    <property type="evidence" value="ECO:0007669"/>
    <property type="project" value="UniProtKB-KW"/>
</dbReference>
<dbReference type="PANTHER" id="PTHR46030:SF1">
    <property type="entry name" value="ALPHA-KETOGLUTARATE-DEPENDENT DIOXYGENASE ALKB HOMOLOG 6"/>
    <property type="match status" value="1"/>
</dbReference>
<evidence type="ECO:0000256" key="6">
    <source>
        <dbReference type="ARBA" id="ARBA00023004"/>
    </source>
</evidence>
<dbReference type="Gene3D" id="2.60.120.590">
    <property type="entry name" value="Alpha-ketoglutarate-dependent dioxygenase AlkB-like"/>
    <property type="match status" value="1"/>
</dbReference>
<dbReference type="InterPro" id="IPR032862">
    <property type="entry name" value="ALKBH6"/>
</dbReference>
<dbReference type="EMBL" id="KN831779">
    <property type="protein sequence ID" value="KIM41831.1"/>
    <property type="molecule type" value="Genomic_DNA"/>
</dbReference>
<dbReference type="Proteomes" id="UP000053424">
    <property type="component" value="Unassembled WGS sequence"/>
</dbReference>
<name>A0A0C3CDZ1_HEBCY</name>
<dbReference type="InterPro" id="IPR037151">
    <property type="entry name" value="AlkB-like_sf"/>
</dbReference>
<proteinExistence type="inferred from homology"/>
<dbReference type="InterPro" id="IPR005123">
    <property type="entry name" value="Oxoglu/Fe-dep_dioxygenase_dom"/>
</dbReference>
<accession>A0A0C3CDZ1</accession>
<evidence type="ECO:0000256" key="5">
    <source>
        <dbReference type="ARBA" id="ARBA00023002"/>
    </source>
</evidence>
<evidence type="ECO:0000313" key="9">
    <source>
        <dbReference type="EMBL" id="KIM41831.1"/>
    </source>
</evidence>
<keyword evidence="7" id="KW-0539">Nucleus</keyword>
<gene>
    <name evidence="9" type="ORF">M413DRAFT_71028</name>
</gene>
<dbReference type="HOGENOM" id="CLU_059836_0_0_1"/>
<evidence type="ECO:0000259" key="8">
    <source>
        <dbReference type="PROSITE" id="PS51471"/>
    </source>
</evidence>
<dbReference type="OrthoDB" id="412814at2759"/>
<dbReference type="PANTHER" id="PTHR46030">
    <property type="entry name" value="ALPHA-KETOGLUTARATE-DEPENDENT DIOXYGENASE ALKB HOMOLOG 6"/>
    <property type="match status" value="1"/>
</dbReference>
<dbReference type="GO" id="GO:0005634">
    <property type="term" value="C:nucleus"/>
    <property type="evidence" value="ECO:0007669"/>
    <property type="project" value="UniProtKB-SubCell"/>
</dbReference>
<keyword evidence="4" id="KW-0223">Dioxygenase</keyword>
<dbReference type="Pfam" id="PF13532">
    <property type="entry name" value="2OG-FeII_Oxy_2"/>
    <property type="match status" value="1"/>
</dbReference>
<evidence type="ECO:0000313" key="10">
    <source>
        <dbReference type="Proteomes" id="UP000053424"/>
    </source>
</evidence>
<evidence type="ECO:0000256" key="4">
    <source>
        <dbReference type="ARBA" id="ARBA00022964"/>
    </source>
</evidence>
<dbReference type="PROSITE" id="PS51471">
    <property type="entry name" value="FE2OG_OXY"/>
    <property type="match status" value="1"/>
</dbReference>
<evidence type="ECO:0000256" key="7">
    <source>
        <dbReference type="ARBA" id="ARBA00023242"/>
    </source>
</evidence>
<feature type="domain" description="Fe2OG dioxygenase" evidence="8">
    <location>
        <begin position="97"/>
        <end position="252"/>
    </location>
</feature>
<keyword evidence="3" id="KW-0479">Metal-binding</keyword>
<dbReference type="STRING" id="686832.A0A0C3CDZ1"/>
<keyword evidence="6" id="KW-0408">Iron</keyword>
<keyword evidence="10" id="KW-1185">Reference proteome</keyword>
<comment type="similarity">
    <text evidence="2">Belongs to the alkB family.</text>
</comment>
<evidence type="ECO:0000256" key="1">
    <source>
        <dbReference type="ARBA" id="ARBA00004123"/>
    </source>
</evidence>
<evidence type="ECO:0000256" key="3">
    <source>
        <dbReference type="ARBA" id="ARBA00022723"/>
    </source>
</evidence>
<comment type="subcellular location">
    <subcellularLocation>
        <location evidence="1">Nucleus</location>
    </subcellularLocation>
</comment>